<keyword evidence="1" id="KW-1133">Transmembrane helix</keyword>
<keyword evidence="1" id="KW-0472">Membrane</keyword>
<keyword evidence="1" id="KW-0812">Transmembrane</keyword>
<evidence type="ECO:0000256" key="1">
    <source>
        <dbReference type="SAM" id="Phobius"/>
    </source>
</evidence>
<accession>A0A914QUG2</accession>
<organism evidence="2 3">
    <name type="scientific">Panagrolaimus davidi</name>
    <dbReference type="NCBI Taxonomy" id="227884"/>
    <lineage>
        <taxon>Eukaryota</taxon>
        <taxon>Metazoa</taxon>
        <taxon>Ecdysozoa</taxon>
        <taxon>Nematoda</taxon>
        <taxon>Chromadorea</taxon>
        <taxon>Rhabditida</taxon>
        <taxon>Tylenchina</taxon>
        <taxon>Panagrolaimomorpha</taxon>
        <taxon>Panagrolaimoidea</taxon>
        <taxon>Panagrolaimidae</taxon>
        <taxon>Panagrolaimus</taxon>
    </lineage>
</organism>
<evidence type="ECO:0000313" key="3">
    <source>
        <dbReference type="WBParaSite" id="PDA_v2.g5389.t1"/>
    </source>
</evidence>
<keyword evidence="2" id="KW-1185">Reference proteome</keyword>
<dbReference type="PROSITE" id="PS51257">
    <property type="entry name" value="PROKAR_LIPOPROTEIN"/>
    <property type="match status" value="1"/>
</dbReference>
<dbReference type="Proteomes" id="UP000887578">
    <property type="component" value="Unplaced"/>
</dbReference>
<reference evidence="3" key="1">
    <citation type="submission" date="2022-11" db="UniProtKB">
        <authorList>
            <consortium name="WormBaseParasite"/>
        </authorList>
    </citation>
    <scope>IDENTIFICATION</scope>
</reference>
<feature type="transmembrane region" description="Helical" evidence="1">
    <location>
        <begin position="46"/>
        <end position="65"/>
    </location>
</feature>
<name>A0A914QUG2_9BILA</name>
<sequence length="112" mass="13029">MNVKLIVIAQNVKSLRYLFPSTLIYSCCAQFGSMITIAFQAFNLPTAPLCIFHIFFNLSFLLIYFRHYCINPDRISTTTIKNERTVKNPLGKFIPTNVTSEQYFQALQHQWN</sequence>
<evidence type="ECO:0000313" key="2">
    <source>
        <dbReference type="Proteomes" id="UP000887578"/>
    </source>
</evidence>
<proteinExistence type="predicted"/>
<dbReference type="AlphaFoldDB" id="A0A914QUG2"/>
<dbReference type="WBParaSite" id="PDA_v2.g5389.t1">
    <property type="protein sequence ID" value="PDA_v2.g5389.t1"/>
    <property type="gene ID" value="PDA_v2.g5389"/>
</dbReference>
<feature type="transmembrane region" description="Helical" evidence="1">
    <location>
        <begin position="21"/>
        <end position="40"/>
    </location>
</feature>
<protein>
    <submittedName>
        <fullName evidence="3">Uncharacterized protein</fullName>
    </submittedName>
</protein>